<dbReference type="Proteomes" id="UP000241960">
    <property type="component" value="Unassembled WGS sequence"/>
</dbReference>
<organism evidence="2 3">
    <name type="scientific">Staphylococcus succinus</name>
    <dbReference type="NCBI Taxonomy" id="61015"/>
    <lineage>
        <taxon>Bacteria</taxon>
        <taxon>Bacillati</taxon>
        <taxon>Bacillota</taxon>
        <taxon>Bacilli</taxon>
        <taxon>Bacillales</taxon>
        <taxon>Staphylococcaceae</taxon>
        <taxon>Staphylococcus</taxon>
    </lineage>
</organism>
<feature type="transmembrane region" description="Helical" evidence="1">
    <location>
        <begin position="127"/>
        <end position="143"/>
    </location>
</feature>
<feature type="transmembrane region" description="Helical" evidence="1">
    <location>
        <begin position="148"/>
        <end position="165"/>
    </location>
</feature>
<dbReference type="InterPro" id="IPR049500">
    <property type="entry name" value="Peptidase_M50B-like"/>
</dbReference>
<dbReference type="Pfam" id="PF13398">
    <property type="entry name" value="Peptidase_M50B"/>
    <property type="match status" value="1"/>
</dbReference>
<sequence length="250" mass="29262">MTKLHEFFSFAIQLNLYWVILVALLYIIIHNYRNKPINRILDIYLNYIPVLTHEFGHILFNKISGGKAKDLVILASPTERMETSQQGYAITQSKHRLGQTITTFGGYVMPPLMLLLGFWAIDTQYPSLFIASYLLIVIYFLILTSRKLVPIIMIILLFTLLYLLFQNDNHFMLFYILTITYHFILAVLLGEVLQSSWTIFRLTFSQQSISWDGSTLKELTHIPTFLYSMIWITINLFTVYQLFLSYFLPS</sequence>
<protein>
    <recommendedName>
        <fullName evidence="4">M50 family peptidase</fullName>
    </recommendedName>
</protein>
<feature type="transmembrane region" description="Helical" evidence="1">
    <location>
        <begin position="101"/>
        <end position="121"/>
    </location>
</feature>
<dbReference type="AlphaFoldDB" id="A0A9Q6MU00"/>
<gene>
    <name evidence="2" type="ORF">BU058_10585</name>
</gene>
<feature type="transmembrane region" description="Helical" evidence="1">
    <location>
        <begin position="171"/>
        <end position="193"/>
    </location>
</feature>
<feature type="transmembrane region" description="Helical" evidence="1">
    <location>
        <begin position="12"/>
        <end position="29"/>
    </location>
</feature>
<feature type="transmembrane region" description="Helical" evidence="1">
    <location>
        <begin position="225"/>
        <end position="248"/>
    </location>
</feature>
<keyword evidence="1" id="KW-0472">Membrane</keyword>
<keyword evidence="1" id="KW-0812">Transmembrane</keyword>
<evidence type="ECO:0000313" key="2">
    <source>
        <dbReference type="EMBL" id="PTI74533.1"/>
    </source>
</evidence>
<keyword evidence="1" id="KW-1133">Transmembrane helix</keyword>
<accession>A0A9Q6MU00</accession>
<evidence type="ECO:0000256" key="1">
    <source>
        <dbReference type="SAM" id="Phobius"/>
    </source>
</evidence>
<name>A0A9Q6MU00_9STAP</name>
<evidence type="ECO:0000313" key="3">
    <source>
        <dbReference type="Proteomes" id="UP000241960"/>
    </source>
</evidence>
<reference evidence="2 3" key="1">
    <citation type="journal article" date="2016" name="Front. Microbiol.">
        <title>Comprehensive Phylogenetic Analysis of Bovine Non-aureus Staphylococci Species Based on Whole-Genome Sequencing.</title>
        <authorList>
            <person name="Naushad S."/>
            <person name="Barkema H.W."/>
            <person name="Luby C."/>
            <person name="Condas L.A."/>
            <person name="Nobrega D.B."/>
            <person name="Carson D.A."/>
            <person name="De Buck J."/>
        </authorList>
    </citation>
    <scope>NUCLEOTIDE SEQUENCE [LARGE SCALE GENOMIC DNA]</scope>
    <source>
        <strain evidence="2 3">SNUC 1231</strain>
    </source>
</reference>
<dbReference type="RefSeq" id="WP_107545283.1">
    <property type="nucleotide sequence ID" value="NZ_PZFQ01000038.1"/>
</dbReference>
<evidence type="ECO:0008006" key="4">
    <source>
        <dbReference type="Google" id="ProtNLM"/>
    </source>
</evidence>
<proteinExistence type="predicted"/>
<dbReference type="EMBL" id="PZFQ01000038">
    <property type="protein sequence ID" value="PTI74533.1"/>
    <property type="molecule type" value="Genomic_DNA"/>
</dbReference>
<comment type="caution">
    <text evidence="2">The sequence shown here is derived from an EMBL/GenBank/DDBJ whole genome shotgun (WGS) entry which is preliminary data.</text>
</comment>